<dbReference type="PATRIC" id="fig|1144748.3.peg.2142"/>
<dbReference type="KEGG" id="ksd:KS2013_2124"/>
<dbReference type="EMBL" id="CP012418">
    <property type="protein sequence ID" value="AOE50829.1"/>
    <property type="molecule type" value="Genomic_DNA"/>
</dbReference>
<feature type="compositionally biased region" description="Basic and acidic residues" evidence="1">
    <location>
        <begin position="119"/>
        <end position="130"/>
    </location>
</feature>
<evidence type="ECO:0000256" key="1">
    <source>
        <dbReference type="SAM" id="MobiDB-lite"/>
    </source>
</evidence>
<dbReference type="AlphaFoldDB" id="A0A1B3BDC6"/>
<name>A0A1B3BDC6_9GAMM</name>
<gene>
    <name evidence="2" type="ORF">KS2013_2124</name>
</gene>
<reference evidence="3" key="1">
    <citation type="submission" date="2015-08" db="EMBL/GenBank/DDBJ databases">
        <authorList>
            <person name="Kim K.M."/>
        </authorList>
    </citation>
    <scope>NUCLEOTIDE SEQUENCE [LARGE SCALE GENOMIC DNA]</scope>
    <source>
        <strain evidence="3">KCTC 23892</strain>
    </source>
</reference>
<evidence type="ECO:0000313" key="2">
    <source>
        <dbReference type="EMBL" id="AOE50829.1"/>
    </source>
</evidence>
<organism evidence="2 3">
    <name type="scientific">Kangiella sediminilitoris</name>
    <dbReference type="NCBI Taxonomy" id="1144748"/>
    <lineage>
        <taxon>Bacteria</taxon>
        <taxon>Pseudomonadati</taxon>
        <taxon>Pseudomonadota</taxon>
        <taxon>Gammaproteobacteria</taxon>
        <taxon>Kangiellales</taxon>
        <taxon>Kangiellaceae</taxon>
        <taxon>Kangiella</taxon>
    </lineage>
</organism>
<accession>A0A1B3BDC6</accession>
<feature type="region of interest" description="Disordered" evidence="1">
    <location>
        <begin position="148"/>
        <end position="200"/>
    </location>
</feature>
<proteinExistence type="predicted"/>
<sequence length="297" mass="32913">MSNKMNEQDRDKNIGRAYKNASNETTTSELDDSIMAMAQEEVEVQDAGDKSWWQRLRMPVSIAASLLVTVGIARFMVELGYYSPDSIASSENQVEVMAYAEEVSAEHAPMKPDAPTPSKHAELAAKAKESADAAQVSAARIAVEEKRIMSQRQEQERHEAEAEMQMVQKKSIEQKPVESEPSAIQSKAEDSALADFAQETSEVETIVVTGSRIKRTELETEAKDDANHLGTLKEGSGTGNQISAPAPVLSAEEWLEEIRLALEAEDLEAARAKWSDFKQYYPDYDVDKSLKDRLEAL</sequence>
<protein>
    <submittedName>
        <fullName evidence="2">Uncharacterized protein</fullName>
    </submittedName>
</protein>
<feature type="region of interest" description="Disordered" evidence="1">
    <location>
        <begin position="1"/>
        <end position="28"/>
    </location>
</feature>
<dbReference type="RefSeq" id="WP_068993677.1">
    <property type="nucleotide sequence ID" value="NZ_CP012418.1"/>
</dbReference>
<feature type="region of interest" description="Disordered" evidence="1">
    <location>
        <begin position="106"/>
        <end position="130"/>
    </location>
</feature>
<dbReference type="OrthoDB" id="8781918at2"/>
<feature type="compositionally biased region" description="Basic and acidic residues" evidence="1">
    <location>
        <begin position="148"/>
        <end position="161"/>
    </location>
</feature>
<evidence type="ECO:0000313" key="3">
    <source>
        <dbReference type="Proteomes" id="UP000094147"/>
    </source>
</evidence>
<dbReference type="STRING" id="1144748.KS2013_2124"/>
<dbReference type="Proteomes" id="UP000094147">
    <property type="component" value="Chromosome"/>
</dbReference>
<keyword evidence="3" id="KW-1185">Reference proteome</keyword>
<feature type="compositionally biased region" description="Basic and acidic residues" evidence="1">
    <location>
        <begin position="1"/>
        <end position="14"/>
    </location>
</feature>